<dbReference type="GO" id="GO:0071949">
    <property type="term" value="F:FAD binding"/>
    <property type="evidence" value="ECO:0007669"/>
    <property type="project" value="InterPro"/>
</dbReference>
<dbReference type="Proteomes" id="UP000000238">
    <property type="component" value="Chromosome"/>
</dbReference>
<dbReference type="HOGENOM" id="CLU_534065_0_0_6"/>
<dbReference type="eggNOG" id="COG0644">
    <property type="taxonomic scope" value="Bacteria"/>
</dbReference>
<accession>Q2SJ72</accession>
<dbReference type="Gene3D" id="3.50.50.60">
    <property type="entry name" value="FAD/NAD(P)-binding domain"/>
    <property type="match status" value="1"/>
</dbReference>
<proteinExistence type="predicted"/>
<reference evidence="3 4" key="1">
    <citation type="journal article" date="2005" name="Nucleic Acids Res.">
        <title>Genomic blueprint of Hahella chejuensis, a marine microbe producing an algicidal agent.</title>
        <authorList>
            <person name="Jeong H."/>
            <person name="Yim J.H."/>
            <person name="Lee C."/>
            <person name="Choi S.-H."/>
            <person name="Park Y.K."/>
            <person name="Yoon S.H."/>
            <person name="Hur C.-G."/>
            <person name="Kang H.-Y."/>
            <person name="Kim D."/>
            <person name="Lee H.H."/>
            <person name="Park K.H."/>
            <person name="Park S.-H."/>
            <person name="Park H.-S."/>
            <person name="Lee H.K."/>
            <person name="Oh T.K."/>
            <person name="Kim J.F."/>
        </authorList>
    </citation>
    <scope>NUCLEOTIDE SEQUENCE [LARGE SCALE GENOMIC DNA]</scope>
    <source>
        <strain evidence="3 4">KCTC 2396</strain>
    </source>
</reference>
<protein>
    <submittedName>
        <fullName evidence="3">Dehydrogenase</fullName>
    </submittedName>
</protein>
<sequence length="510" mass="58459">MDKVMYDVAIIGSGFGGAASAIMLAKLGHTVALIEKGKHPRFALGESTTPIMSKTIRHLGQKYDIPEFVNLASYDTIMSAHMPITCGPKELFHYFWHEPGLSSATLSNGIVPEIIVQTPEVDTQLYRAESDKYLVDVAISYGADYFEETTVEDIEFNDDGAVIKCSRPDGSASEIKTRFIIDGTGHRSLISQRYDLIVPQEELDTPLNSRSIFTHFKDVGDFESSLECDDAFIGRTPVPRIRGTQHHCFDGGWIWFIPFDNGVTSVGLNLDIDTYPINGKTGEEEFWEIIGRYPIVEKMLKGRETLMPFIKTKRIQFRTKQAVGDRWAMLPGSAVGGDGWFSTGLGFTLLCAHRIVDMLHTKMLKDDDFSRQYLENYETALFKEWKYVCRMVDGIYKSMRHFEVFKYYCFFCFMGAESFVHRGGIKRPHDLKYLLLNVGDDNFVAKFEEFYTMVKDLHGREEATQEQLDYLRDFVRYEMKDYNYRDYGNPIYGGVHRRLDKSSRYFAELA</sequence>
<feature type="domain" description="FAD-binding" evidence="2">
    <location>
        <begin position="6"/>
        <end position="237"/>
    </location>
</feature>
<dbReference type="Pfam" id="PF01494">
    <property type="entry name" value="FAD_binding_3"/>
    <property type="match status" value="1"/>
</dbReference>
<evidence type="ECO:0000256" key="1">
    <source>
        <dbReference type="ARBA" id="ARBA00023002"/>
    </source>
</evidence>
<dbReference type="InterPro" id="IPR036188">
    <property type="entry name" value="FAD/NAD-bd_sf"/>
</dbReference>
<evidence type="ECO:0000259" key="2">
    <source>
        <dbReference type="Pfam" id="PF01494"/>
    </source>
</evidence>
<dbReference type="SUPFAM" id="SSF51905">
    <property type="entry name" value="FAD/NAD(P)-binding domain"/>
    <property type="match status" value="1"/>
</dbReference>
<evidence type="ECO:0000313" key="4">
    <source>
        <dbReference type="Proteomes" id="UP000000238"/>
    </source>
</evidence>
<name>Q2SJ72_HAHCH</name>
<keyword evidence="1" id="KW-0560">Oxidoreductase</keyword>
<dbReference type="InterPro" id="IPR050816">
    <property type="entry name" value="Flavin-dep_Halogenase_NPB"/>
</dbReference>
<dbReference type="InterPro" id="IPR002938">
    <property type="entry name" value="FAD-bd"/>
</dbReference>
<dbReference type="KEGG" id="hch:HCH_02500"/>
<dbReference type="STRING" id="349521.HCH_02500"/>
<dbReference type="EMBL" id="CP000155">
    <property type="protein sequence ID" value="ABC29302.1"/>
    <property type="molecule type" value="Genomic_DNA"/>
</dbReference>
<evidence type="ECO:0000313" key="3">
    <source>
        <dbReference type="EMBL" id="ABC29302.1"/>
    </source>
</evidence>
<organism evidence="3 4">
    <name type="scientific">Hahella chejuensis (strain KCTC 2396)</name>
    <dbReference type="NCBI Taxonomy" id="349521"/>
    <lineage>
        <taxon>Bacteria</taxon>
        <taxon>Pseudomonadati</taxon>
        <taxon>Pseudomonadota</taxon>
        <taxon>Gammaproteobacteria</taxon>
        <taxon>Oceanospirillales</taxon>
        <taxon>Hahellaceae</taxon>
        <taxon>Hahella</taxon>
    </lineage>
</organism>
<dbReference type="PANTHER" id="PTHR43747:SF5">
    <property type="entry name" value="FAD-BINDING DOMAIN-CONTAINING PROTEIN"/>
    <property type="match status" value="1"/>
</dbReference>
<dbReference type="AlphaFoldDB" id="Q2SJ72"/>
<dbReference type="PANTHER" id="PTHR43747">
    <property type="entry name" value="FAD-BINDING PROTEIN"/>
    <property type="match status" value="1"/>
</dbReference>
<gene>
    <name evidence="3" type="ordered locus">HCH_02500</name>
</gene>
<dbReference type="GO" id="GO:0016491">
    <property type="term" value="F:oxidoreductase activity"/>
    <property type="evidence" value="ECO:0007669"/>
    <property type="project" value="UniProtKB-KW"/>
</dbReference>
<keyword evidence="4" id="KW-1185">Reference proteome</keyword>